<keyword evidence="2" id="KW-0238">DNA-binding</keyword>
<evidence type="ECO:0000256" key="1">
    <source>
        <dbReference type="ARBA" id="ARBA00023015"/>
    </source>
</evidence>
<evidence type="ECO:0000313" key="6">
    <source>
        <dbReference type="Proteomes" id="UP000295818"/>
    </source>
</evidence>
<accession>A0ABY2B6H0</accession>
<keyword evidence="1" id="KW-0805">Transcription regulation</keyword>
<dbReference type="InterPro" id="IPR016032">
    <property type="entry name" value="Sig_transdc_resp-reg_C-effctor"/>
</dbReference>
<name>A0ABY2B6H0_9ACTN</name>
<dbReference type="SMART" id="SM00421">
    <property type="entry name" value="HTH_LUXR"/>
    <property type="match status" value="1"/>
</dbReference>
<dbReference type="SUPFAM" id="SSF46894">
    <property type="entry name" value="C-terminal effector domain of the bipartite response regulators"/>
    <property type="match status" value="1"/>
</dbReference>
<evidence type="ECO:0000313" key="5">
    <source>
        <dbReference type="EMBL" id="TCO08982.1"/>
    </source>
</evidence>
<dbReference type="Proteomes" id="UP000295818">
    <property type="component" value="Unassembled WGS sequence"/>
</dbReference>
<organism evidence="5 6">
    <name type="scientific">Kribbella orskensis</name>
    <dbReference type="NCBI Taxonomy" id="2512216"/>
    <lineage>
        <taxon>Bacteria</taxon>
        <taxon>Bacillati</taxon>
        <taxon>Actinomycetota</taxon>
        <taxon>Actinomycetes</taxon>
        <taxon>Propionibacteriales</taxon>
        <taxon>Kribbellaceae</taxon>
        <taxon>Kribbella</taxon>
    </lineage>
</organism>
<gene>
    <name evidence="5" type="ORF">EV644_14214</name>
</gene>
<dbReference type="PROSITE" id="PS00622">
    <property type="entry name" value="HTH_LUXR_1"/>
    <property type="match status" value="1"/>
</dbReference>
<proteinExistence type="predicted"/>
<dbReference type="EMBL" id="SLWM01000042">
    <property type="protein sequence ID" value="TCO08982.1"/>
    <property type="molecule type" value="Genomic_DNA"/>
</dbReference>
<protein>
    <submittedName>
        <fullName evidence="5">Regulatory LuxR family protein</fullName>
    </submittedName>
</protein>
<dbReference type="Gene3D" id="1.10.10.10">
    <property type="entry name" value="Winged helix-like DNA-binding domain superfamily/Winged helix DNA-binding domain"/>
    <property type="match status" value="1"/>
</dbReference>
<keyword evidence="6" id="KW-1185">Reference proteome</keyword>
<dbReference type="Pfam" id="PF00196">
    <property type="entry name" value="GerE"/>
    <property type="match status" value="1"/>
</dbReference>
<evidence type="ECO:0000256" key="2">
    <source>
        <dbReference type="ARBA" id="ARBA00023125"/>
    </source>
</evidence>
<dbReference type="PANTHER" id="PTHR44688:SF16">
    <property type="entry name" value="DNA-BINDING TRANSCRIPTIONAL ACTIVATOR DEVR_DOSR"/>
    <property type="match status" value="1"/>
</dbReference>
<keyword evidence="3" id="KW-0804">Transcription</keyword>
<dbReference type="PRINTS" id="PR00038">
    <property type="entry name" value="HTHLUXR"/>
</dbReference>
<comment type="caution">
    <text evidence="5">The sequence shown here is derived from an EMBL/GenBank/DDBJ whole genome shotgun (WGS) entry which is preliminary data.</text>
</comment>
<dbReference type="CDD" id="cd06170">
    <property type="entry name" value="LuxR_C_like"/>
    <property type="match status" value="1"/>
</dbReference>
<evidence type="ECO:0000256" key="3">
    <source>
        <dbReference type="ARBA" id="ARBA00023163"/>
    </source>
</evidence>
<reference evidence="5 6" key="1">
    <citation type="journal article" date="2015" name="Stand. Genomic Sci.">
        <title>Genomic Encyclopedia of Bacterial and Archaeal Type Strains, Phase III: the genomes of soil and plant-associated and newly described type strains.</title>
        <authorList>
            <person name="Whitman W.B."/>
            <person name="Woyke T."/>
            <person name="Klenk H.P."/>
            <person name="Zhou Y."/>
            <person name="Lilburn T.G."/>
            <person name="Beck B.J."/>
            <person name="De Vos P."/>
            <person name="Vandamme P."/>
            <person name="Eisen J.A."/>
            <person name="Garrity G."/>
            <person name="Hugenholtz P."/>
            <person name="Kyrpides N.C."/>
        </authorList>
    </citation>
    <scope>NUCLEOTIDE SEQUENCE [LARGE SCALE GENOMIC DNA]</scope>
    <source>
        <strain evidence="5 6">VKM Ac-2538</strain>
    </source>
</reference>
<evidence type="ECO:0000259" key="4">
    <source>
        <dbReference type="PROSITE" id="PS50043"/>
    </source>
</evidence>
<dbReference type="InterPro" id="IPR036388">
    <property type="entry name" value="WH-like_DNA-bd_sf"/>
</dbReference>
<feature type="domain" description="HTH luxR-type" evidence="4">
    <location>
        <begin position="203"/>
        <end position="268"/>
    </location>
</feature>
<dbReference type="PROSITE" id="PS50043">
    <property type="entry name" value="HTH_LUXR_2"/>
    <property type="match status" value="1"/>
</dbReference>
<sequence>MQGPPVVAEYLIATGRADDALDLLCRSMIPDLVEPGTVDEMLMWGARAAASLMESARDRRDGNGIRRARAQFDGLVAARNSLQPPPFEVIATSDLIQPAMKALFAAESARFRAGTATSSAWEEAANRCRAAGMRWDEALASWRWAQALFHEGANRSVVAVPLRSAHRFVVEVGALSLQLEVESLATVSKVRLDEPSEPSRDQPPAPFRSLTRPEQEVLSYLVAGRTYAEIARALFISESTVSVHVSNLLRKTGTSSRREVSALALRLTQSSPADH</sequence>
<dbReference type="PANTHER" id="PTHR44688">
    <property type="entry name" value="DNA-BINDING TRANSCRIPTIONAL ACTIVATOR DEVR_DOSR"/>
    <property type="match status" value="1"/>
</dbReference>
<dbReference type="InterPro" id="IPR000792">
    <property type="entry name" value="Tscrpt_reg_LuxR_C"/>
</dbReference>